<dbReference type="PANTHER" id="PTHR15510:SF5">
    <property type="entry name" value="SPERM-ASSOCIATED ANTIGEN 8"/>
    <property type="match status" value="1"/>
</dbReference>
<reference evidence="2" key="1">
    <citation type="submission" date="2025-05" db="UniProtKB">
        <authorList>
            <consortium name="RefSeq"/>
        </authorList>
    </citation>
    <scope>NUCLEOTIDE SEQUENCE [LARGE SCALE GENOMIC DNA]</scope>
</reference>
<dbReference type="InterPro" id="IPR026124">
    <property type="entry name" value="Sperm-assoc_Ag8"/>
</dbReference>
<gene>
    <name evidence="3" type="primary">SPAG8</name>
</gene>
<dbReference type="PANTHER" id="PTHR15510">
    <property type="entry name" value="SPERM-ASSOCIATED ANTIGEN 8"/>
    <property type="match status" value="1"/>
</dbReference>
<dbReference type="Proteomes" id="UP001652642">
    <property type="component" value="Chromosome 2"/>
</dbReference>
<proteinExistence type="predicted"/>
<organism evidence="2 3">
    <name type="scientific">Pogona vitticeps</name>
    <name type="common">central bearded dragon</name>
    <dbReference type="NCBI Taxonomy" id="103695"/>
    <lineage>
        <taxon>Eukaryota</taxon>
        <taxon>Metazoa</taxon>
        <taxon>Chordata</taxon>
        <taxon>Craniata</taxon>
        <taxon>Vertebrata</taxon>
        <taxon>Euteleostomi</taxon>
        <taxon>Lepidosauria</taxon>
        <taxon>Squamata</taxon>
        <taxon>Bifurcata</taxon>
        <taxon>Unidentata</taxon>
        <taxon>Episquamata</taxon>
        <taxon>Toxicofera</taxon>
        <taxon>Iguania</taxon>
        <taxon>Acrodonta</taxon>
        <taxon>Agamidae</taxon>
        <taxon>Amphibolurinae</taxon>
        <taxon>Pogona</taxon>
    </lineage>
</organism>
<feature type="region of interest" description="Disordered" evidence="1">
    <location>
        <begin position="1"/>
        <end position="126"/>
    </location>
</feature>
<feature type="compositionally biased region" description="Gly residues" evidence="1">
    <location>
        <begin position="18"/>
        <end position="31"/>
    </location>
</feature>
<evidence type="ECO:0000313" key="2">
    <source>
        <dbReference type="Proteomes" id="UP001652642"/>
    </source>
</evidence>
<dbReference type="RefSeq" id="XP_072849205.1">
    <property type="nucleotide sequence ID" value="XM_072993104.1"/>
</dbReference>
<feature type="compositionally biased region" description="Basic and acidic residues" evidence="1">
    <location>
        <begin position="116"/>
        <end position="126"/>
    </location>
</feature>
<protein>
    <submittedName>
        <fullName evidence="3">Sperm-associated antigen 8</fullName>
    </submittedName>
</protein>
<feature type="compositionally biased region" description="Low complexity" evidence="1">
    <location>
        <begin position="99"/>
        <end position="110"/>
    </location>
</feature>
<accession>A0ABM5FUX9</accession>
<name>A0ABM5FUX9_9SAUR</name>
<evidence type="ECO:0000256" key="1">
    <source>
        <dbReference type="SAM" id="MobiDB-lite"/>
    </source>
</evidence>
<reference evidence="3" key="2">
    <citation type="submission" date="2025-08" db="UniProtKB">
        <authorList>
            <consortium name="RefSeq"/>
        </authorList>
    </citation>
    <scope>IDENTIFICATION</scope>
</reference>
<dbReference type="Pfam" id="PF22584">
    <property type="entry name" value="CFAP143"/>
    <property type="match status" value="1"/>
</dbReference>
<dbReference type="GeneID" id="110082840"/>
<evidence type="ECO:0000313" key="3">
    <source>
        <dbReference type="RefSeq" id="XP_072849205.1"/>
    </source>
</evidence>
<sequence length="315" mass="33910">MELDGRDPALDGPPPASHGGGPEASGPGGGEEAAEGPPGAAGAGNGGEAEPPRCPGQEGDVEGARPPPEEEEDPGPGPDPGPLVVRTPAYRVELPPCHGLPGPSLGELPPTTQEAEPLRPPEPARELPARGKCLVDNWQEERATNHLDRVPSLDGGSEGFVYRHGHRGLLSLDVLAGSATSTTMKDSYRRPRRTGLPVRGQRQAMLEWCLYQKHSKDVFEEQVATSHPPMDAKSVTRQDYGREGFLSVPPAPTKPHDYRLEQPRTFWTEHARQVPGVSAIRTSDMPFRKCATFTTPVTEYLDQPMPYDPGNCPNL</sequence>
<keyword evidence="2" id="KW-1185">Reference proteome</keyword>